<organism evidence="2 3">
    <name type="scientific">Candidatus Uhrbacteria bacterium CG_4_9_14_0_2_um_filter_41_50</name>
    <dbReference type="NCBI Taxonomy" id="1975031"/>
    <lineage>
        <taxon>Bacteria</taxon>
        <taxon>Candidatus Uhriibacteriota</taxon>
    </lineage>
</organism>
<evidence type="ECO:0000313" key="3">
    <source>
        <dbReference type="Proteomes" id="UP000230251"/>
    </source>
</evidence>
<dbReference type="EMBL" id="PFSI01000057">
    <property type="protein sequence ID" value="PJC24222.1"/>
    <property type="molecule type" value="Genomic_DNA"/>
</dbReference>
<gene>
    <name evidence="2" type="ORF">CO057_04010</name>
</gene>
<comment type="caution">
    <text evidence="2">The sequence shown here is derived from an EMBL/GenBank/DDBJ whole genome shotgun (WGS) entry which is preliminary data.</text>
</comment>
<feature type="chain" id="PRO_5014702107" description="Lipoprotein" evidence="1">
    <location>
        <begin position="21"/>
        <end position="209"/>
    </location>
</feature>
<proteinExistence type="predicted"/>
<name>A0A2M8EN96_9BACT</name>
<evidence type="ECO:0000313" key="2">
    <source>
        <dbReference type="EMBL" id="PJC24222.1"/>
    </source>
</evidence>
<accession>A0A2M8EN96</accession>
<keyword evidence="1" id="KW-0732">Signal</keyword>
<dbReference type="AlphaFoldDB" id="A0A2M8EN96"/>
<dbReference type="Proteomes" id="UP000230251">
    <property type="component" value="Unassembled WGS sequence"/>
</dbReference>
<sequence length="209" mass="23166">MKNTLLFLFALLLMGTGCTSVEQMVLDQNEDNESTLPYDGHTPDETELICYYEDQIIFVGQSYYDGCNTHTCQYDGTIISTEIGCGSEITNLTTISGVVTVGKFTGTEMGCEFSEDAEVGDRLTCNNGTVNLGVTSNKYSSTIWLKDYICNAVEIFTKTTDGIDVSYEVSGCTSDMIPGNDYSLGGELEQKLNQWYMGVQQDEWWFSVN</sequence>
<evidence type="ECO:0008006" key="4">
    <source>
        <dbReference type="Google" id="ProtNLM"/>
    </source>
</evidence>
<protein>
    <recommendedName>
        <fullName evidence="4">Lipoprotein</fullName>
    </recommendedName>
</protein>
<reference evidence="3" key="1">
    <citation type="submission" date="2017-09" db="EMBL/GenBank/DDBJ databases">
        <title>Depth-based differentiation of microbial function through sediment-hosted aquifers and enrichment of novel symbionts in the deep terrestrial subsurface.</title>
        <authorList>
            <person name="Probst A.J."/>
            <person name="Ladd B."/>
            <person name="Jarett J.K."/>
            <person name="Geller-Mcgrath D.E."/>
            <person name="Sieber C.M.K."/>
            <person name="Emerson J.B."/>
            <person name="Anantharaman K."/>
            <person name="Thomas B.C."/>
            <person name="Malmstrom R."/>
            <person name="Stieglmeier M."/>
            <person name="Klingl A."/>
            <person name="Woyke T."/>
            <person name="Ryan C.M."/>
            <person name="Banfield J.F."/>
        </authorList>
    </citation>
    <scope>NUCLEOTIDE SEQUENCE [LARGE SCALE GENOMIC DNA]</scope>
</reference>
<feature type="signal peptide" evidence="1">
    <location>
        <begin position="1"/>
        <end position="20"/>
    </location>
</feature>
<dbReference type="PROSITE" id="PS51257">
    <property type="entry name" value="PROKAR_LIPOPROTEIN"/>
    <property type="match status" value="1"/>
</dbReference>
<evidence type="ECO:0000256" key="1">
    <source>
        <dbReference type="SAM" id="SignalP"/>
    </source>
</evidence>